<evidence type="ECO:0008006" key="10">
    <source>
        <dbReference type="Google" id="ProtNLM"/>
    </source>
</evidence>
<feature type="transmembrane region" description="Helical" evidence="7">
    <location>
        <begin position="39"/>
        <end position="59"/>
    </location>
</feature>
<accession>A0A8H7FAR2</accession>
<feature type="transmembrane region" description="Helical" evidence="7">
    <location>
        <begin position="169"/>
        <end position="189"/>
    </location>
</feature>
<dbReference type="Proteomes" id="UP000629468">
    <property type="component" value="Unassembled WGS sequence"/>
</dbReference>
<comment type="caution">
    <text evidence="8">The sequence shown here is derived from an EMBL/GenBank/DDBJ whole genome shotgun (WGS) entry which is preliminary data.</text>
</comment>
<evidence type="ECO:0000256" key="6">
    <source>
        <dbReference type="ARBA" id="ARBA00023136"/>
    </source>
</evidence>
<proteinExistence type="inferred from homology"/>
<feature type="transmembrane region" description="Helical" evidence="7">
    <location>
        <begin position="145"/>
        <end position="163"/>
    </location>
</feature>
<gene>
    <name evidence="8" type="ORF">Agabi119p4_575</name>
</gene>
<evidence type="ECO:0000313" key="9">
    <source>
        <dbReference type="Proteomes" id="UP000629468"/>
    </source>
</evidence>
<dbReference type="AlphaFoldDB" id="A0A8H7FAR2"/>
<dbReference type="InterPro" id="IPR009262">
    <property type="entry name" value="SLC35_F1/F2/F6"/>
</dbReference>
<feature type="transmembrane region" description="Helical" evidence="7">
    <location>
        <begin position="315"/>
        <end position="337"/>
    </location>
</feature>
<evidence type="ECO:0000313" key="8">
    <source>
        <dbReference type="EMBL" id="KAF7784410.1"/>
    </source>
</evidence>
<evidence type="ECO:0000256" key="7">
    <source>
        <dbReference type="SAM" id="Phobius"/>
    </source>
</evidence>
<organism evidence="8 9">
    <name type="scientific">Agaricus bisporus var. burnettii</name>
    <dbReference type="NCBI Taxonomy" id="192524"/>
    <lineage>
        <taxon>Eukaryota</taxon>
        <taxon>Fungi</taxon>
        <taxon>Dikarya</taxon>
        <taxon>Basidiomycota</taxon>
        <taxon>Agaricomycotina</taxon>
        <taxon>Agaricomycetes</taxon>
        <taxon>Agaricomycetidae</taxon>
        <taxon>Agaricales</taxon>
        <taxon>Agaricineae</taxon>
        <taxon>Agaricaceae</taxon>
        <taxon>Agaricus</taxon>
    </lineage>
</organism>
<sequence length="394" mass="43550">MSSTVHELDVLEARSPITSDRPRPQTPELLQRQHKANDYWVGLALFIVVVLLWTAGGFVTQALYKNGYDKPFMVTYMSTCPFALYLVPRGIRWVREARHGMLGHNARPSTGYQRLSVSEILDETDEDRPIDTALSDTEPLTVRQTANVAFVFCWLWFIANWAVNAAISYTTIASSTIVTSTSGFFTLGIGQIFGVERFTRLKLLAVFISFLGVVLVSLSDSQASTASGQSSSLDSTLRSTDSSLPLFGDVLALISAFFYAVYVVFLKVKIGDESRIDTQLLLGFVGLFNLLTCWPLGVLLHWFHIERFELPTMSAQWYALLAITIIFLLSDYLYVLAMLKTTPLVVTIGISLTIPVAVVGDFIVNASFRGQVIVGAILVLMSFIAIGLDGSKEL</sequence>
<dbReference type="PANTHER" id="PTHR23051:SF0">
    <property type="entry name" value="SOLUTE CARRIER FAMILY 35 MEMBER F5"/>
    <property type="match status" value="1"/>
</dbReference>
<feature type="transmembrane region" description="Helical" evidence="7">
    <location>
        <begin position="344"/>
        <end position="364"/>
    </location>
</feature>
<dbReference type="PANTHER" id="PTHR23051">
    <property type="entry name" value="SOLUTE CARRIER FAMILY 35, MEMBER F5"/>
    <property type="match status" value="1"/>
</dbReference>
<keyword evidence="6 7" id="KW-0472">Membrane</keyword>
<name>A0A8H7FAR2_AGABI</name>
<evidence type="ECO:0000256" key="5">
    <source>
        <dbReference type="ARBA" id="ARBA00022989"/>
    </source>
</evidence>
<comment type="subcellular location">
    <subcellularLocation>
        <location evidence="1">Membrane</location>
        <topology evidence="1">Multi-pass membrane protein</topology>
    </subcellularLocation>
</comment>
<dbReference type="InterPro" id="IPR037185">
    <property type="entry name" value="EmrE-like"/>
</dbReference>
<feature type="transmembrane region" description="Helical" evidence="7">
    <location>
        <begin position="280"/>
        <end position="303"/>
    </location>
</feature>
<dbReference type="EMBL" id="JABXXO010000001">
    <property type="protein sequence ID" value="KAF7784410.1"/>
    <property type="molecule type" value="Genomic_DNA"/>
</dbReference>
<evidence type="ECO:0000256" key="3">
    <source>
        <dbReference type="ARBA" id="ARBA00022448"/>
    </source>
</evidence>
<dbReference type="SUPFAM" id="SSF103481">
    <property type="entry name" value="Multidrug resistance efflux transporter EmrE"/>
    <property type="match status" value="1"/>
</dbReference>
<feature type="transmembrane region" description="Helical" evidence="7">
    <location>
        <begin position="370"/>
        <end position="388"/>
    </location>
</feature>
<protein>
    <recommendedName>
        <fullName evidence="10">EamA domain-containing protein</fullName>
    </recommendedName>
</protein>
<keyword evidence="3" id="KW-0813">Transport</keyword>
<dbReference type="Pfam" id="PF06027">
    <property type="entry name" value="SLC35F"/>
    <property type="match status" value="1"/>
</dbReference>
<evidence type="ECO:0000256" key="4">
    <source>
        <dbReference type="ARBA" id="ARBA00022692"/>
    </source>
</evidence>
<dbReference type="GO" id="GO:0022857">
    <property type="term" value="F:transmembrane transporter activity"/>
    <property type="evidence" value="ECO:0007669"/>
    <property type="project" value="InterPro"/>
</dbReference>
<evidence type="ECO:0000256" key="2">
    <source>
        <dbReference type="ARBA" id="ARBA00007863"/>
    </source>
</evidence>
<comment type="similarity">
    <text evidence="2">Belongs to the SLC35F solute transporter family.</text>
</comment>
<feature type="transmembrane region" description="Helical" evidence="7">
    <location>
        <begin position="71"/>
        <end position="88"/>
    </location>
</feature>
<dbReference type="GO" id="GO:0000329">
    <property type="term" value="C:fungal-type vacuole membrane"/>
    <property type="evidence" value="ECO:0007669"/>
    <property type="project" value="TreeGrafter"/>
</dbReference>
<feature type="transmembrane region" description="Helical" evidence="7">
    <location>
        <begin position="246"/>
        <end position="268"/>
    </location>
</feature>
<keyword evidence="5 7" id="KW-1133">Transmembrane helix</keyword>
<keyword evidence="4 7" id="KW-0812">Transmembrane</keyword>
<reference evidence="8 9" key="1">
    <citation type="journal article" name="Sci. Rep.">
        <title>Telomere-to-telomere assembled and centromere annotated genomes of the two main subspecies of the button mushroom Agaricus bisporus reveal especially polymorphic chromosome ends.</title>
        <authorList>
            <person name="Sonnenberg A.S.M."/>
            <person name="Sedaghat-Telgerd N."/>
            <person name="Lavrijssen B."/>
            <person name="Ohm R.A."/>
            <person name="Hendrickx P.M."/>
            <person name="Scholtmeijer K."/>
            <person name="Baars J.J.P."/>
            <person name="van Peer A."/>
        </authorList>
    </citation>
    <scope>NUCLEOTIDE SEQUENCE [LARGE SCALE GENOMIC DNA]</scope>
    <source>
        <strain evidence="8 9">H119_p4</strain>
    </source>
</reference>
<evidence type="ECO:0000256" key="1">
    <source>
        <dbReference type="ARBA" id="ARBA00004141"/>
    </source>
</evidence>
<feature type="transmembrane region" description="Helical" evidence="7">
    <location>
        <begin position="201"/>
        <end position="218"/>
    </location>
</feature>